<protein>
    <submittedName>
        <fullName evidence="2">Uncharacterized protein</fullName>
    </submittedName>
</protein>
<comment type="caution">
    <text evidence="2">The sequence shown here is derived from an EMBL/GenBank/DDBJ whole genome shotgun (WGS) entry which is preliminary data.</text>
</comment>
<reference evidence="2 3" key="1">
    <citation type="submission" date="2019-11" db="EMBL/GenBank/DDBJ databases">
        <title>Isolation of a new High Light Tolerant Cyanobacteria.</title>
        <authorList>
            <person name="Dobson Z."/>
            <person name="Vaughn N."/>
            <person name="Vaughn M."/>
            <person name="Fromme P."/>
            <person name="Mazor Y."/>
        </authorList>
    </citation>
    <scope>NUCLEOTIDE SEQUENCE [LARGE SCALE GENOMIC DNA]</scope>
    <source>
        <strain evidence="2 3">0216</strain>
    </source>
</reference>
<dbReference type="Proteomes" id="UP000437131">
    <property type="component" value="Unassembled WGS sequence"/>
</dbReference>
<dbReference type="RefSeq" id="WP_155082750.1">
    <property type="nucleotide sequence ID" value="NZ_WMIA01000002.1"/>
</dbReference>
<evidence type="ECO:0000313" key="2">
    <source>
        <dbReference type="EMBL" id="MTF37885.1"/>
    </source>
</evidence>
<evidence type="ECO:0000256" key="1">
    <source>
        <dbReference type="SAM" id="Phobius"/>
    </source>
</evidence>
<keyword evidence="1" id="KW-0812">Transmembrane</keyword>
<keyword evidence="1" id="KW-0472">Membrane</keyword>
<evidence type="ECO:0000313" key="3">
    <source>
        <dbReference type="Proteomes" id="UP000437131"/>
    </source>
</evidence>
<keyword evidence="1" id="KW-1133">Transmembrane helix</keyword>
<name>A0A844GUG6_9CHRO</name>
<dbReference type="AlphaFoldDB" id="A0A844GUG6"/>
<accession>A0A844GUG6</accession>
<sequence>MNNFESRHSPPKLNNDEGWVVQVYGSNRRLLCVLEPSHGWIFLIGCGFGLLLSIIWFNVARYSPSLDTAPPVDSAPLQVD</sequence>
<proteinExistence type="predicted"/>
<dbReference type="EMBL" id="WMIA01000002">
    <property type="protein sequence ID" value="MTF37885.1"/>
    <property type="molecule type" value="Genomic_DNA"/>
</dbReference>
<gene>
    <name evidence="2" type="ORF">GGC33_02950</name>
</gene>
<feature type="transmembrane region" description="Helical" evidence="1">
    <location>
        <begin position="39"/>
        <end position="59"/>
    </location>
</feature>
<organism evidence="2 3">
    <name type="scientific">Cyanobacterium aponinum 0216</name>
    <dbReference type="NCBI Taxonomy" id="2676140"/>
    <lineage>
        <taxon>Bacteria</taxon>
        <taxon>Bacillati</taxon>
        <taxon>Cyanobacteriota</taxon>
        <taxon>Cyanophyceae</taxon>
        <taxon>Oscillatoriophycideae</taxon>
        <taxon>Chroococcales</taxon>
        <taxon>Geminocystaceae</taxon>
        <taxon>Cyanobacterium</taxon>
    </lineage>
</organism>